<protein>
    <submittedName>
        <fullName evidence="1">Uncharacterized protein</fullName>
    </submittedName>
</protein>
<dbReference type="EMBL" id="JAMKOV010000012">
    <property type="protein sequence ID" value="KAI8037651.1"/>
    <property type="molecule type" value="Genomic_DNA"/>
</dbReference>
<name>A0A9P9YIX1_9MUSC</name>
<evidence type="ECO:0000313" key="2">
    <source>
        <dbReference type="Proteomes" id="UP001059596"/>
    </source>
</evidence>
<feature type="non-terminal residue" evidence="1">
    <location>
        <position position="1"/>
    </location>
</feature>
<keyword evidence="2" id="KW-1185">Reference proteome</keyword>
<organism evidence="1 2">
    <name type="scientific">Drosophila gunungcola</name>
    <name type="common">fruit fly</name>
    <dbReference type="NCBI Taxonomy" id="103775"/>
    <lineage>
        <taxon>Eukaryota</taxon>
        <taxon>Metazoa</taxon>
        <taxon>Ecdysozoa</taxon>
        <taxon>Arthropoda</taxon>
        <taxon>Hexapoda</taxon>
        <taxon>Insecta</taxon>
        <taxon>Pterygota</taxon>
        <taxon>Neoptera</taxon>
        <taxon>Endopterygota</taxon>
        <taxon>Diptera</taxon>
        <taxon>Brachycera</taxon>
        <taxon>Muscomorpha</taxon>
        <taxon>Ephydroidea</taxon>
        <taxon>Drosophilidae</taxon>
        <taxon>Drosophila</taxon>
        <taxon>Sophophora</taxon>
    </lineage>
</organism>
<sequence>KSRAPRFASFIFFPVFTNLPKKNRIIAIHTLRKQQSIGRRATLVEKRSQLLGLTELGHFNSFRAPFSAKQ</sequence>
<comment type="caution">
    <text evidence="1">The sequence shown here is derived from an EMBL/GenBank/DDBJ whole genome shotgun (WGS) entry which is preliminary data.</text>
</comment>
<evidence type="ECO:0000313" key="1">
    <source>
        <dbReference type="EMBL" id="KAI8037651.1"/>
    </source>
</evidence>
<feature type="non-terminal residue" evidence="1">
    <location>
        <position position="70"/>
    </location>
</feature>
<gene>
    <name evidence="1" type="ORF">M5D96_009821</name>
</gene>
<reference evidence="1" key="1">
    <citation type="journal article" date="2023" name="Genome Biol. Evol.">
        <title>Long-read-based Genome Assembly of Drosophila gunungcola Reveals Fewer Chemosensory Genes in Flower-breeding Species.</title>
        <authorList>
            <person name="Negi A."/>
            <person name="Liao B.Y."/>
            <person name="Yeh S.D."/>
        </authorList>
    </citation>
    <scope>NUCLEOTIDE SEQUENCE</scope>
    <source>
        <strain evidence="1">Sukarami</strain>
    </source>
</reference>
<accession>A0A9P9YIX1</accession>
<dbReference type="AlphaFoldDB" id="A0A9P9YIX1"/>
<dbReference type="Proteomes" id="UP001059596">
    <property type="component" value="Unassembled WGS sequence"/>
</dbReference>
<proteinExistence type="predicted"/>